<dbReference type="RefSeq" id="WP_187023567.1">
    <property type="nucleotide sequence ID" value="NZ_JACOPB010000013.1"/>
</dbReference>
<accession>A0ABR7HCF5</accession>
<dbReference type="Proteomes" id="UP000634672">
    <property type="component" value="Unassembled WGS sequence"/>
</dbReference>
<evidence type="ECO:0000313" key="2">
    <source>
        <dbReference type="Proteomes" id="UP000634672"/>
    </source>
</evidence>
<evidence type="ECO:0000313" key="1">
    <source>
        <dbReference type="EMBL" id="MBC5710843.1"/>
    </source>
</evidence>
<protein>
    <submittedName>
        <fullName evidence="1">Uncharacterized protein</fullName>
    </submittedName>
</protein>
<organism evidence="1 2">
    <name type="scientific">Hungatella hominis</name>
    <dbReference type="NCBI Taxonomy" id="2763050"/>
    <lineage>
        <taxon>Bacteria</taxon>
        <taxon>Bacillati</taxon>
        <taxon>Bacillota</taxon>
        <taxon>Clostridia</taxon>
        <taxon>Lachnospirales</taxon>
        <taxon>Lachnospiraceae</taxon>
        <taxon>Hungatella</taxon>
    </lineage>
</organism>
<dbReference type="EMBL" id="JACOPB010000013">
    <property type="protein sequence ID" value="MBC5710843.1"/>
    <property type="molecule type" value="Genomic_DNA"/>
</dbReference>
<proteinExistence type="predicted"/>
<gene>
    <name evidence="1" type="ORF">H8S75_23160</name>
</gene>
<comment type="caution">
    <text evidence="1">The sequence shown here is derived from an EMBL/GenBank/DDBJ whole genome shotgun (WGS) entry which is preliminary data.</text>
</comment>
<reference evidence="1 2" key="1">
    <citation type="submission" date="2020-08" db="EMBL/GenBank/DDBJ databases">
        <title>Genome public.</title>
        <authorList>
            <person name="Liu C."/>
            <person name="Sun Q."/>
        </authorList>
    </citation>
    <scope>NUCLEOTIDE SEQUENCE [LARGE SCALE GENOMIC DNA]</scope>
    <source>
        <strain evidence="1 2">NSJ-66</strain>
    </source>
</reference>
<sequence>MRYQCDACGCYLDPGEGRVCDECQRKADQRHRITERIRLNGQQYEMNMEELICQN</sequence>
<keyword evidence="2" id="KW-1185">Reference proteome</keyword>
<name>A0ABR7HCF5_9FIRM</name>